<feature type="compositionally biased region" description="Polar residues" evidence="2">
    <location>
        <begin position="372"/>
        <end position="381"/>
    </location>
</feature>
<accession>I7LW84</accession>
<protein>
    <submittedName>
        <fullName evidence="3">Uncharacterized protein</fullName>
    </submittedName>
</protein>
<dbReference type="RefSeq" id="XP_001021392.2">
    <property type="nucleotide sequence ID" value="XM_001021392.2"/>
</dbReference>
<dbReference type="InParanoid" id="I7LW84"/>
<organism evidence="3 4">
    <name type="scientific">Tetrahymena thermophila (strain SB210)</name>
    <dbReference type="NCBI Taxonomy" id="312017"/>
    <lineage>
        <taxon>Eukaryota</taxon>
        <taxon>Sar</taxon>
        <taxon>Alveolata</taxon>
        <taxon>Ciliophora</taxon>
        <taxon>Intramacronucleata</taxon>
        <taxon>Oligohymenophorea</taxon>
        <taxon>Hymenostomatida</taxon>
        <taxon>Tetrahymenina</taxon>
        <taxon>Tetrahymenidae</taxon>
        <taxon>Tetrahymena</taxon>
    </lineage>
</organism>
<dbReference type="GeneID" id="7833390"/>
<name>I7LW84_TETTS</name>
<dbReference type="KEGG" id="tet:TTHERM_00317110"/>
<feature type="coiled-coil region" evidence="1">
    <location>
        <begin position="554"/>
        <end position="591"/>
    </location>
</feature>
<proteinExistence type="predicted"/>
<dbReference type="Proteomes" id="UP000009168">
    <property type="component" value="Unassembled WGS sequence"/>
</dbReference>
<evidence type="ECO:0000256" key="2">
    <source>
        <dbReference type="SAM" id="MobiDB-lite"/>
    </source>
</evidence>
<sequence>MSQFNQKKDYNLPFQSSGSLNNLNKFSFTPQQAASHQNTGNNYQKLQKMNSCYFEENSEKENKPHLASSATANYQEFKKGYSRIPCQVQAIDCNQSQIKFNQQSQNKIESPASYYLPPQSSIIVGSDSKESHKRYIDFSQNSMQVNNPCSSTTNSSQTNNISLKQNNQNDSLQQNQAETVNVKQYLISKQNSFKKDNSQGSLFIQKEPSFQSIKRNILGDILNNQNISHEITSKKITSSVLTTPKNENLTPKNSNNFRCDQFNESLNRIQKLKDKYSYIDKKFTQKDYETILEDQQKRTAEQASIKQQNEGLLFKYQNCQMGGMLNNLVTPLESKSNFQTSSHTISRASFLDQEQNCNKKLERVNSVKHYSDNQSNNSFLQKQEAPLSSRGQSPFSIRQNDQQGFGDQYRSQVQKYKQYFIESAIESERLNREQENLKDENEKLRFRLKELLRISQIQTGNLQERHNNLTPTSIKYKNSKFQEDCSQDQIASNNSLQNQQQNQNIEKKRGKSNYIESENINMKKELEECVLLLESGRQKIDSLKVSIHEKEQLIKQSKNYTTSLEKKIQELEKENCEIKSQMEAMKRQKCQNSNLIEQISQDGYQEHLKEQIIKCFDYKFVNFLENQKKQMLDLTQQSQQNLEEIGVTVFQLTQNIQNAFQRKNNINTSYFYENILKYAQDELQNIKKQFMNKLNLSYDMIDIKFDKNFENFLNEILSKDLSQESLKKSILCPKCLKSDSEVDCKSTQNQDLLQQYLIKNTGRDSLNNSQASFKFSETKENKNNKQIVNCIVNNNQINQKTQSLLLEQDLLQMLLIQAQSLEHVINQQQ</sequence>
<keyword evidence="1" id="KW-0175">Coiled coil</keyword>
<dbReference type="EMBL" id="GG662605">
    <property type="protein sequence ID" value="EAS01147.2"/>
    <property type="molecule type" value="Genomic_DNA"/>
</dbReference>
<feature type="compositionally biased region" description="Polar residues" evidence="2">
    <location>
        <begin position="389"/>
        <end position="403"/>
    </location>
</feature>
<feature type="region of interest" description="Disordered" evidence="2">
    <location>
        <begin position="143"/>
        <end position="163"/>
    </location>
</feature>
<evidence type="ECO:0000313" key="4">
    <source>
        <dbReference type="Proteomes" id="UP000009168"/>
    </source>
</evidence>
<evidence type="ECO:0000256" key="1">
    <source>
        <dbReference type="SAM" id="Coils"/>
    </source>
</evidence>
<reference evidence="4" key="1">
    <citation type="journal article" date="2006" name="PLoS Biol.">
        <title>Macronuclear genome sequence of the ciliate Tetrahymena thermophila, a model eukaryote.</title>
        <authorList>
            <person name="Eisen J.A."/>
            <person name="Coyne R.S."/>
            <person name="Wu M."/>
            <person name="Wu D."/>
            <person name="Thiagarajan M."/>
            <person name="Wortman J.R."/>
            <person name="Badger J.H."/>
            <person name="Ren Q."/>
            <person name="Amedeo P."/>
            <person name="Jones K.M."/>
            <person name="Tallon L.J."/>
            <person name="Delcher A.L."/>
            <person name="Salzberg S.L."/>
            <person name="Silva J.C."/>
            <person name="Haas B.J."/>
            <person name="Majoros W.H."/>
            <person name="Farzad M."/>
            <person name="Carlton J.M."/>
            <person name="Smith R.K. Jr."/>
            <person name="Garg J."/>
            <person name="Pearlman R.E."/>
            <person name="Karrer K.M."/>
            <person name="Sun L."/>
            <person name="Manning G."/>
            <person name="Elde N.C."/>
            <person name="Turkewitz A.P."/>
            <person name="Asai D.J."/>
            <person name="Wilkes D.E."/>
            <person name="Wang Y."/>
            <person name="Cai H."/>
            <person name="Collins K."/>
            <person name="Stewart B.A."/>
            <person name="Lee S.R."/>
            <person name="Wilamowska K."/>
            <person name="Weinberg Z."/>
            <person name="Ruzzo W.L."/>
            <person name="Wloga D."/>
            <person name="Gaertig J."/>
            <person name="Frankel J."/>
            <person name="Tsao C.-C."/>
            <person name="Gorovsky M.A."/>
            <person name="Keeling P.J."/>
            <person name="Waller R.F."/>
            <person name="Patron N.J."/>
            <person name="Cherry J.M."/>
            <person name="Stover N.A."/>
            <person name="Krieger C.J."/>
            <person name="del Toro C."/>
            <person name="Ryder H.F."/>
            <person name="Williamson S.C."/>
            <person name="Barbeau R.A."/>
            <person name="Hamilton E.P."/>
            <person name="Orias E."/>
        </authorList>
    </citation>
    <scope>NUCLEOTIDE SEQUENCE [LARGE SCALE GENOMIC DNA]</scope>
    <source>
        <strain evidence="4">SB210</strain>
    </source>
</reference>
<gene>
    <name evidence="3" type="ORF">TTHERM_00317110</name>
</gene>
<feature type="compositionally biased region" description="Low complexity" evidence="2">
    <location>
        <begin position="146"/>
        <end position="163"/>
    </location>
</feature>
<keyword evidence="4" id="KW-1185">Reference proteome</keyword>
<feature type="coiled-coil region" evidence="1">
    <location>
        <begin position="423"/>
        <end position="454"/>
    </location>
</feature>
<feature type="region of interest" description="Disordered" evidence="2">
    <location>
        <begin position="370"/>
        <end position="403"/>
    </location>
</feature>
<dbReference type="AlphaFoldDB" id="I7LW84"/>
<evidence type="ECO:0000313" key="3">
    <source>
        <dbReference type="EMBL" id="EAS01147.2"/>
    </source>
</evidence>